<proteinExistence type="inferred from homology"/>
<evidence type="ECO:0000313" key="5">
    <source>
        <dbReference type="EMBL" id="MFC4556860.1"/>
    </source>
</evidence>
<keyword evidence="6" id="KW-1185">Reference proteome</keyword>
<comment type="similarity">
    <text evidence="1 2">Belongs to the small heat shock protein (HSP20) family.</text>
</comment>
<dbReference type="Proteomes" id="UP001595989">
    <property type="component" value="Unassembled WGS sequence"/>
</dbReference>
<dbReference type="InterPro" id="IPR002068">
    <property type="entry name" value="A-crystallin/Hsp20_dom"/>
</dbReference>
<dbReference type="CDD" id="cd00298">
    <property type="entry name" value="ACD_sHsps_p23-like"/>
    <property type="match status" value="1"/>
</dbReference>
<organism evidence="5 6">
    <name type="scientific">Virgibacillus kekensis</name>
    <dbReference type="NCBI Taxonomy" id="202261"/>
    <lineage>
        <taxon>Bacteria</taxon>
        <taxon>Bacillati</taxon>
        <taxon>Bacillota</taxon>
        <taxon>Bacilli</taxon>
        <taxon>Bacillales</taxon>
        <taxon>Bacillaceae</taxon>
        <taxon>Virgibacillus</taxon>
    </lineage>
</organism>
<feature type="domain" description="SHSP" evidence="4">
    <location>
        <begin position="22"/>
        <end position="129"/>
    </location>
</feature>
<name>A0ABV9DFX1_9BACI</name>
<dbReference type="Gene3D" id="2.60.40.790">
    <property type="match status" value="1"/>
</dbReference>
<dbReference type="RefSeq" id="WP_390292795.1">
    <property type="nucleotide sequence ID" value="NZ_JBHSFU010000003.1"/>
</dbReference>
<feature type="region of interest" description="Disordered" evidence="3">
    <location>
        <begin position="1"/>
        <end position="25"/>
    </location>
</feature>
<feature type="compositionally biased region" description="Polar residues" evidence="3">
    <location>
        <begin position="1"/>
        <end position="13"/>
    </location>
</feature>
<comment type="caution">
    <text evidence="5">The sequence shown here is derived from an EMBL/GenBank/DDBJ whole genome shotgun (WGS) entry which is preliminary data.</text>
</comment>
<dbReference type="PROSITE" id="PS01031">
    <property type="entry name" value="SHSP"/>
    <property type="match status" value="1"/>
</dbReference>
<evidence type="ECO:0000256" key="1">
    <source>
        <dbReference type="PROSITE-ProRule" id="PRU00285"/>
    </source>
</evidence>
<evidence type="ECO:0000313" key="6">
    <source>
        <dbReference type="Proteomes" id="UP001595989"/>
    </source>
</evidence>
<sequence length="129" mass="14957">MSFQKIYGDNSTTNHEHITQQKNPGEIRTPRIDVFESDSNYYLRMSLPGVRSNNLHVQFIKDELLEIKGHVAPEPPETINHLVTQEIFEGPFYRLIRFPVKVVTESIQFDYDGGIIEIYIDKSMDVGEE</sequence>
<protein>
    <submittedName>
        <fullName evidence="5">Hsp20/alpha crystallin family protein</fullName>
    </submittedName>
</protein>
<evidence type="ECO:0000256" key="3">
    <source>
        <dbReference type="SAM" id="MobiDB-lite"/>
    </source>
</evidence>
<dbReference type="Pfam" id="PF00011">
    <property type="entry name" value="HSP20"/>
    <property type="match status" value="1"/>
</dbReference>
<dbReference type="EMBL" id="JBHSFU010000003">
    <property type="protein sequence ID" value="MFC4556860.1"/>
    <property type="molecule type" value="Genomic_DNA"/>
</dbReference>
<evidence type="ECO:0000256" key="2">
    <source>
        <dbReference type="RuleBase" id="RU003616"/>
    </source>
</evidence>
<dbReference type="InterPro" id="IPR008978">
    <property type="entry name" value="HSP20-like_chaperone"/>
</dbReference>
<dbReference type="SUPFAM" id="SSF49764">
    <property type="entry name" value="HSP20-like chaperones"/>
    <property type="match status" value="1"/>
</dbReference>
<evidence type="ECO:0000259" key="4">
    <source>
        <dbReference type="PROSITE" id="PS01031"/>
    </source>
</evidence>
<accession>A0ABV9DFX1</accession>
<reference evidence="6" key="1">
    <citation type="journal article" date="2019" name="Int. J. Syst. Evol. Microbiol.">
        <title>The Global Catalogue of Microorganisms (GCM) 10K type strain sequencing project: providing services to taxonomists for standard genome sequencing and annotation.</title>
        <authorList>
            <consortium name="The Broad Institute Genomics Platform"/>
            <consortium name="The Broad Institute Genome Sequencing Center for Infectious Disease"/>
            <person name="Wu L."/>
            <person name="Ma J."/>
        </authorList>
    </citation>
    <scope>NUCLEOTIDE SEQUENCE [LARGE SCALE GENOMIC DNA]</scope>
    <source>
        <strain evidence="6">CGMCC 4.7426</strain>
    </source>
</reference>
<gene>
    <name evidence="5" type="ORF">ACFO3D_01400</name>
</gene>